<accession>A0AAV2B4K1</accession>
<protein>
    <submittedName>
        <fullName evidence="1">Uncharacterized protein</fullName>
    </submittedName>
</protein>
<dbReference type="Proteomes" id="UP001497382">
    <property type="component" value="Unassembled WGS sequence"/>
</dbReference>
<gene>
    <name evidence="1" type="ORF">LARSCL_LOCUS16930</name>
</gene>
<evidence type="ECO:0000313" key="2">
    <source>
        <dbReference type="Proteomes" id="UP001497382"/>
    </source>
</evidence>
<dbReference type="AlphaFoldDB" id="A0AAV2B4K1"/>
<evidence type="ECO:0000313" key="1">
    <source>
        <dbReference type="EMBL" id="CAL1291175.1"/>
    </source>
</evidence>
<reference evidence="1 2" key="1">
    <citation type="submission" date="2024-04" db="EMBL/GenBank/DDBJ databases">
        <authorList>
            <person name="Rising A."/>
            <person name="Reimegard J."/>
            <person name="Sonavane S."/>
            <person name="Akerstrom W."/>
            <person name="Nylinder S."/>
            <person name="Hedman E."/>
            <person name="Kallberg Y."/>
        </authorList>
    </citation>
    <scope>NUCLEOTIDE SEQUENCE [LARGE SCALE GENOMIC DNA]</scope>
</reference>
<dbReference type="EMBL" id="CAXIEN010000276">
    <property type="protein sequence ID" value="CAL1291175.1"/>
    <property type="molecule type" value="Genomic_DNA"/>
</dbReference>
<sequence length="155" mass="17906">MAQCIWRLSPVFWRRCVWTSQGRGQTRLQQQRRSRELSVGALLALIFELATHKYIGMEDHLQMNEMTHLNIPDRDRSRSASPADSLTSSATDISMLPIAGRSTHKRDDYCQYGLTSPPYFLEYVESYHSLDVGFVPMNMFVDLICLELKVETINF</sequence>
<comment type="caution">
    <text evidence="1">The sequence shown here is derived from an EMBL/GenBank/DDBJ whole genome shotgun (WGS) entry which is preliminary data.</text>
</comment>
<organism evidence="1 2">
    <name type="scientific">Larinioides sclopetarius</name>
    <dbReference type="NCBI Taxonomy" id="280406"/>
    <lineage>
        <taxon>Eukaryota</taxon>
        <taxon>Metazoa</taxon>
        <taxon>Ecdysozoa</taxon>
        <taxon>Arthropoda</taxon>
        <taxon>Chelicerata</taxon>
        <taxon>Arachnida</taxon>
        <taxon>Araneae</taxon>
        <taxon>Araneomorphae</taxon>
        <taxon>Entelegynae</taxon>
        <taxon>Araneoidea</taxon>
        <taxon>Araneidae</taxon>
        <taxon>Larinioides</taxon>
    </lineage>
</organism>
<name>A0AAV2B4K1_9ARAC</name>
<proteinExistence type="predicted"/>
<keyword evidence="2" id="KW-1185">Reference proteome</keyword>